<name>K6ZNU4_9ALTE</name>
<accession>K6ZNU4</accession>
<dbReference type="OrthoDB" id="6119188at2"/>
<proteinExistence type="predicted"/>
<sequence length="263" mass="29940">MMCIVSIQLSAQSLKQELNNLPIIEIDIASMDFPPNAHRTRSERVSGKAIETIRALCTIAHMKCEVIIYPSARAYMGIENGTSDVLLTADIASFKRCCIYAEWSYPFMVGLITQLEIEDIPVNETMLQGHNLVMVRGWQSIYEVYPNLKGLVAEGKVELIETSSIASAIKIYSSGRASLLWGSNMFEWYFEQLSMQWKQQDFKPLMISSAGIWVSKRNKHHKEILKGFNLAYQLLREQKNLDKDNFLLPSLMKQVYVEASTSN</sequence>
<dbReference type="Gene3D" id="3.40.190.10">
    <property type="entry name" value="Periplasmic binding protein-like II"/>
    <property type="match status" value="2"/>
</dbReference>
<dbReference type="KEGG" id="gps:C427_0339"/>
<gene>
    <name evidence="1" type="ORF">C427_0339</name>
</gene>
<dbReference type="EMBL" id="CP003837">
    <property type="protein sequence ID" value="AGH42449.1"/>
    <property type="molecule type" value="Genomic_DNA"/>
</dbReference>
<reference evidence="1 2" key="1">
    <citation type="journal article" date="2013" name="Genome Announc.">
        <title>Complete Genome Sequence of Glaciecola psychrophila Strain 170T.</title>
        <authorList>
            <person name="Yin J."/>
            <person name="Chen J."/>
            <person name="Liu G."/>
            <person name="Yu Y."/>
            <person name="Song L."/>
            <person name="Wang X."/>
            <person name="Qu X."/>
        </authorList>
    </citation>
    <scope>NUCLEOTIDE SEQUENCE [LARGE SCALE GENOMIC DNA]</scope>
    <source>
        <strain evidence="1 2">170</strain>
    </source>
</reference>
<evidence type="ECO:0000313" key="1">
    <source>
        <dbReference type="EMBL" id="AGH42449.1"/>
    </source>
</evidence>
<dbReference type="Proteomes" id="UP000011864">
    <property type="component" value="Chromosome"/>
</dbReference>
<evidence type="ECO:0000313" key="2">
    <source>
        <dbReference type="Proteomes" id="UP000011864"/>
    </source>
</evidence>
<evidence type="ECO:0008006" key="3">
    <source>
        <dbReference type="Google" id="ProtNLM"/>
    </source>
</evidence>
<dbReference type="PATRIC" id="fig|1129794.4.peg.335"/>
<dbReference type="SUPFAM" id="SSF53850">
    <property type="entry name" value="Periplasmic binding protein-like II"/>
    <property type="match status" value="1"/>
</dbReference>
<dbReference type="AlphaFoldDB" id="K6ZNU4"/>
<protein>
    <recommendedName>
        <fullName evidence="3">Solute-binding protein family 3/N-terminal domain-containing protein</fullName>
    </recommendedName>
</protein>
<keyword evidence="2" id="KW-1185">Reference proteome</keyword>
<dbReference type="eggNOG" id="COG0834">
    <property type="taxonomic scope" value="Bacteria"/>
</dbReference>
<organism evidence="1 2">
    <name type="scientific">Paraglaciecola psychrophila 170</name>
    <dbReference type="NCBI Taxonomy" id="1129794"/>
    <lineage>
        <taxon>Bacteria</taxon>
        <taxon>Pseudomonadati</taxon>
        <taxon>Pseudomonadota</taxon>
        <taxon>Gammaproteobacteria</taxon>
        <taxon>Alteromonadales</taxon>
        <taxon>Alteromonadaceae</taxon>
        <taxon>Paraglaciecola</taxon>
    </lineage>
</organism>
<dbReference type="HOGENOM" id="CLU_1057070_0_0_6"/>